<organism evidence="1 2">
    <name type="scientific">Paraburkholderia humisilvae</name>
    <dbReference type="NCBI Taxonomy" id="627669"/>
    <lineage>
        <taxon>Bacteria</taxon>
        <taxon>Pseudomonadati</taxon>
        <taxon>Pseudomonadota</taxon>
        <taxon>Betaproteobacteria</taxon>
        <taxon>Burkholderiales</taxon>
        <taxon>Burkholderiaceae</taxon>
        <taxon>Paraburkholderia</taxon>
    </lineage>
</organism>
<protein>
    <submittedName>
        <fullName evidence="1">Uncharacterized protein</fullName>
    </submittedName>
</protein>
<dbReference type="EMBL" id="CADIKH010000236">
    <property type="protein sequence ID" value="CAB3775028.1"/>
    <property type="molecule type" value="Genomic_DNA"/>
</dbReference>
<proteinExistence type="predicted"/>
<dbReference type="Proteomes" id="UP000494363">
    <property type="component" value="Unassembled WGS sequence"/>
</dbReference>
<evidence type="ECO:0000313" key="1">
    <source>
        <dbReference type="EMBL" id="CAB3775028.1"/>
    </source>
</evidence>
<sequence length="50" mass="5502">MSKGKGLEGLFDHALGKAIYTGVRLDHVTPYLDMSPCELREAIAGIELRE</sequence>
<evidence type="ECO:0000313" key="2">
    <source>
        <dbReference type="Proteomes" id="UP000494363"/>
    </source>
</evidence>
<name>A0A6J5F7Y1_9BURK</name>
<reference evidence="1 2" key="1">
    <citation type="submission" date="2020-04" db="EMBL/GenBank/DDBJ databases">
        <authorList>
            <person name="De Canck E."/>
        </authorList>
    </citation>
    <scope>NUCLEOTIDE SEQUENCE [LARGE SCALE GENOMIC DNA]</scope>
    <source>
        <strain evidence="1 2">LMG 29542</strain>
    </source>
</reference>
<gene>
    <name evidence="1" type="ORF">LMG29542_08410</name>
</gene>
<accession>A0A6J5F7Y1</accession>
<dbReference type="AlphaFoldDB" id="A0A6J5F7Y1"/>
<keyword evidence="2" id="KW-1185">Reference proteome</keyword>
<dbReference type="RefSeq" id="WP_175233426.1">
    <property type="nucleotide sequence ID" value="NZ_CADIKH010000236.1"/>
</dbReference>